<name>A0A919NMR8_9ACTN</name>
<evidence type="ECO:0000313" key="2">
    <source>
        <dbReference type="EMBL" id="GIF21691.1"/>
    </source>
</evidence>
<organism evidence="2 3">
    <name type="scientific">Paractinoplanes tereljensis</name>
    <dbReference type="NCBI Taxonomy" id="571912"/>
    <lineage>
        <taxon>Bacteria</taxon>
        <taxon>Bacillati</taxon>
        <taxon>Actinomycetota</taxon>
        <taxon>Actinomycetes</taxon>
        <taxon>Micromonosporales</taxon>
        <taxon>Micromonosporaceae</taxon>
        <taxon>Paractinoplanes</taxon>
    </lineage>
</organism>
<proteinExistence type="predicted"/>
<evidence type="ECO:0000256" key="1">
    <source>
        <dbReference type="SAM" id="SignalP"/>
    </source>
</evidence>
<keyword evidence="3" id="KW-1185">Reference proteome</keyword>
<dbReference type="Proteomes" id="UP000623608">
    <property type="component" value="Unassembled WGS sequence"/>
</dbReference>
<evidence type="ECO:0000313" key="3">
    <source>
        <dbReference type="Proteomes" id="UP000623608"/>
    </source>
</evidence>
<dbReference type="PROSITE" id="PS51257">
    <property type="entry name" value="PROKAR_LIPOPROTEIN"/>
    <property type="match status" value="1"/>
</dbReference>
<accession>A0A919NMR8</accession>
<gene>
    <name evidence="2" type="ORF">Ate02nite_44210</name>
</gene>
<comment type="caution">
    <text evidence="2">The sequence shown here is derived from an EMBL/GenBank/DDBJ whole genome shotgun (WGS) entry which is preliminary data.</text>
</comment>
<feature type="chain" id="PRO_5038779623" description="PknH-like extracellular domain-containing protein" evidence="1">
    <location>
        <begin position="26"/>
        <end position="294"/>
    </location>
</feature>
<reference evidence="2" key="1">
    <citation type="submission" date="2021-01" db="EMBL/GenBank/DDBJ databases">
        <title>Whole genome shotgun sequence of Actinoplanes tereljensis NBRC 105297.</title>
        <authorList>
            <person name="Komaki H."/>
            <person name="Tamura T."/>
        </authorList>
    </citation>
    <scope>NUCLEOTIDE SEQUENCE</scope>
    <source>
        <strain evidence="2">NBRC 105297</strain>
    </source>
</reference>
<dbReference type="EMBL" id="BOMY01000031">
    <property type="protein sequence ID" value="GIF21691.1"/>
    <property type="molecule type" value="Genomic_DNA"/>
</dbReference>
<keyword evidence="1" id="KW-0732">Signal</keyword>
<sequence>MINAKRVLAGFGLALVIAGTGACTAGRAAAPPAEPELGPIPVVRSGADIRLPLDAYVLTMKQARTYTAAVNILGRDCMKQFGLTWPASAPAPSTEISPNARRYSVIDPVEAKTFGYHNPAALSGAAESTEKVTAEAMNVWSGGGEQTFDGKPVPPGGCSGEAARQLNKGVPDVDPGIGPKLQFASFNRLKTDSRVKRAYAEWSSCMRTKGFDYPDPYTAVNDRRWATAKPTPTEIDTAGADVACKTQTNTAGVMLAVETAYQKRDIEARSPEMASIKSYLDIQTANGAQILAAR</sequence>
<dbReference type="AlphaFoldDB" id="A0A919NMR8"/>
<evidence type="ECO:0008006" key="4">
    <source>
        <dbReference type="Google" id="ProtNLM"/>
    </source>
</evidence>
<protein>
    <recommendedName>
        <fullName evidence="4">PknH-like extracellular domain-containing protein</fullName>
    </recommendedName>
</protein>
<feature type="signal peptide" evidence="1">
    <location>
        <begin position="1"/>
        <end position="25"/>
    </location>
</feature>